<dbReference type="SMART" id="SM00220">
    <property type="entry name" value="S_TKc"/>
    <property type="match status" value="1"/>
</dbReference>
<dbReference type="GO" id="GO:0004674">
    <property type="term" value="F:protein serine/threonine kinase activity"/>
    <property type="evidence" value="ECO:0007669"/>
    <property type="project" value="UniProtKB-KW"/>
</dbReference>
<feature type="transmembrane region" description="Helical" evidence="7">
    <location>
        <begin position="273"/>
        <end position="294"/>
    </location>
</feature>
<dbReference type="GO" id="GO:0005524">
    <property type="term" value="F:ATP binding"/>
    <property type="evidence" value="ECO:0007669"/>
    <property type="project" value="UniProtKB-KW"/>
</dbReference>
<dbReference type="Gene3D" id="3.30.200.20">
    <property type="entry name" value="Phosphorylase Kinase, domain 1"/>
    <property type="match status" value="1"/>
</dbReference>
<keyword evidence="6" id="KW-0067">ATP-binding</keyword>
<dbReference type="PANTHER" id="PTHR43289:SF6">
    <property type="entry name" value="SERINE_THREONINE-PROTEIN KINASE NEKL-3"/>
    <property type="match status" value="1"/>
</dbReference>
<keyword evidence="7" id="KW-0812">Transmembrane</keyword>
<evidence type="ECO:0000256" key="2">
    <source>
        <dbReference type="ARBA" id="ARBA00022527"/>
    </source>
</evidence>
<dbReference type="InterPro" id="IPR000719">
    <property type="entry name" value="Prot_kinase_dom"/>
</dbReference>
<dbReference type="SUPFAM" id="SSF56112">
    <property type="entry name" value="Protein kinase-like (PK-like)"/>
    <property type="match status" value="1"/>
</dbReference>
<dbReference type="Proteomes" id="UP000640052">
    <property type="component" value="Unassembled WGS sequence"/>
</dbReference>
<dbReference type="AlphaFoldDB" id="A0A919Q9G6"/>
<dbReference type="RefSeq" id="WP_204041253.1">
    <property type="nucleotide sequence ID" value="NZ_BOOA01000019.1"/>
</dbReference>
<accession>A0A919Q9G6</accession>
<feature type="domain" description="Protein kinase" evidence="8">
    <location>
        <begin position="8"/>
        <end position="259"/>
    </location>
</feature>
<dbReference type="InterPro" id="IPR008271">
    <property type="entry name" value="Ser/Thr_kinase_AS"/>
</dbReference>
<evidence type="ECO:0000256" key="5">
    <source>
        <dbReference type="ARBA" id="ARBA00022777"/>
    </source>
</evidence>
<reference evidence="9" key="1">
    <citation type="submission" date="2021-01" db="EMBL/GenBank/DDBJ databases">
        <title>Whole genome shotgun sequence of Acrocarpospora phusangensis NBRC 108782.</title>
        <authorList>
            <person name="Komaki H."/>
            <person name="Tamura T."/>
        </authorList>
    </citation>
    <scope>NUCLEOTIDE SEQUENCE</scope>
    <source>
        <strain evidence="9">NBRC 108782</strain>
    </source>
</reference>
<name>A0A919Q9G6_9ACTN</name>
<evidence type="ECO:0000256" key="7">
    <source>
        <dbReference type="SAM" id="Phobius"/>
    </source>
</evidence>
<keyword evidence="10" id="KW-1185">Reference proteome</keyword>
<proteinExistence type="predicted"/>
<keyword evidence="2" id="KW-0723">Serine/threonine-protein kinase</keyword>
<evidence type="ECO:0000259" key="8">
    <source>
        <dbReference type="PROSITE" id="PS50011"/>
    </source>
</evidence>
<evidence type="ECO:0000313" key="10">
    <source>
        <dbReference type="Proteomes" id="UP000640052"/>
    </source>
</evidence>
<evidence type="ECO:0000256" key="3">
    <source>
        <dbReference type="ARBA" id="ARBA00022679"/>
    </source>
</evidence>
<dbReference type="Pfam" id="PF00069">
    <property type="entry name" value="Pkinase"/>
    <property type="match status" value="1"/>
</dbReference>
<keyword evidence="7" id="KW-1133">Transmembrane helix</keyword>
<evidence type="ECO:0000256" key="1">
    <source>
        <dbReference type="ARBA" id="ARBA00012513"/>
    </source>
</evidence>
<dbReference type="PROSITE" id="PS00108">
    <property type="entry name" value="PROTEIN_KINASE_ST"/>
    <property type="match status" value="1"/>
</dbReference>
<evidence type="ECO:0000313" key="9">
    <source>
        <dbReference type="EMBL" id="GIH24488.1"/>
    </source>
</evidence>
<dbReference type="PROSITE" id="PS50011">
    <property type="entry name" value="PROTEIN_KINASE_DOM"/>
    <property type="match status" value="1"/>
</dbReference>
<dbReference type="EC" id="2.7.11.1" evidence="1"/>
<keyword evidence="4" id="KW-0547">Nucleotide-binding</keyword>
<organism evidence="9 10">
    <name type="scientific">Acrocarpospora phusangensis</name>
    <dbReference type="NCBI Taxonomy" id="1070424"/>
    <lineage>
        <taxon>Bacteria</taxon>
        <taxon>Bacillati</taxon>
        <taxon>Actinomycetota</taxon>
        <taxon>Actinomycetes</taxon>
        <taxon>Streptosporangiales</taxon>
        <taxon>Streptosporangiaceae</taxon>
        <taxon>Acrocarpospora</taxon>
    </lineage>
</organism>
<dbReference type="CDD" id="cd14014">
    <property type="entry name" value="STKc_PknB_like"/>
    <property type="match status" value="1"/>
</dbReference>
<dbReference type="PANTHER" id="PTHR43289">
    <property type="entry name" value="MITOGEN-ACTIVATED PROTEIN KINASE KINASE KINASE 20-RELATED"/>
    <property type="match status" value="1"/>
</dbReference>
<dbReference type="Gene3D" id="1.10.510.10">
    <property type="entry name" value="Transferase(Phosphotransferase) domain 1"/>
    <property type="match status" value="1"/>
</dbReference>
<protein>
    <recommendedName>
        <fullName evidence="1">non-specific serine/threonine protein kinase</fullName>
        <ecNumber evidence="1">2.7.11.1</ecNumber>
    </recommendedName>
</protein>
<dbReference type="InterPro" id="IPR011009">
    <property type="entry name" value="Kinase-like_dom_sf"/>
</dbReference>
<sequence>MDLLAGRYRLVEPLGQGGEGTVWRAHDELLRREVAVKQMRVPSGLAAGELAEYAGRALQEARAAGRLSHPSIVMIHDVVPHHGQPWIVMDLVPGTSLDKLLPLPSNRVAEIGLAVLDALDLAHRNGILHRDVKPANVLIGEDGRAMLADFGIAAPLGADPADSSGSPAYMAPERFRREPAGPPSDLWSLGATLYTAVEGRGPFHRDIPAAVLAAVLMHEPPPMMRATPGLARVILALLDKDPGRRPPAAAARHMLQSLLPPPVVVRPRRTGRLVLIGALTVGLGVAAGLAAWNLGAGGPDTPGRFTVMPDPCEALTSRQATELLGEGADRGEQDGGSCGWAQHRTNIALTVTYRLNPAEAGENQAARAFDGHRSGGGSESYALAQEAFTRAISEPGVTGTSVWFRQSNLIVEVAYRQSGAAPPDAAERSPTWQAATHAATLVSVGLG</sequence>
<gene>
    <name evidence="9" type="ORF">Aph01nite_27980</name>
</gene>
<evidence type="ECO:0000256" key="6">
    <source>
        <dbReference type="ARBA" id="ARBA00022840"/>
    </source>
</evidence>
<keyword evidence="5" id="KW-0418">Kinase</keyword>
<keyword evidence="7" id="KW-0472">Membrane</keyword>
<comment type="caution">
    <text evidence="9">The sequence shown here is derived from an EMBL/GenBank/DDBJ whole genome shotgun (WGS) entry which is preliminary data.</text>
</comment>
<keyword evidence="3" id="KW-0808">Transferase</keyword>
<dbReference type="EMBL" id="BOOA01000019">
    <property type="protein sequence ID" value="GIH24488.1"/>
    <property type="molecule type" value="Genomic_DNA"/>
</dbReference>
<evidence type="ECO:0000256" key="4">
    <source>
        <dbReference type="ARBA" id="ARBA00022741"/>
    </source>
</evidence>